<name>A0A0D8XIZ0_DICVI</name>
<dbReference type="Proteomes" id="UP000053766">
    <property type="component" value="Unassembled WGS sequence"/>
</dbReference>
<evidence type="ECO:0000313" key="1">
    <source>
        <dbReference type="EMBL" id="KJH44563.1"/>
    </source>
</evidence>
<dbReference type="AlphaFoldDB" id="A0A0D8XIZ0"/>
<reference evidence="2" key="2">
    <citation type="journal article" date="2016" name="Sci. Rep.">
        <title>Dictyocaulus viviparus genome, variome and transcriptome elucidate lungworm biology and support future intervention.</title>
        <authorList>
            <person name="McNulty S.N."/>
            <person name="Strube C."/>
            <person name="Rosa B.A."/>
            <person name="Martin J.C."/>
            <person name="Tyagi R."/>
            <person name="Choi Y.J."/>
            <person name="Wang Q."/>
            <person name="Hallsworth Pepin K."/>
            <person name="Zhang X."/>
            <person name="Ozersky P."/>
            <person name="Wilson R.K."/>
            <person name="Sternberg P.W."/>
            <person name="Gasser R.B."/>
            <person name="Mitreva M."/>
        </authorList>
    </citation>
    <scope>NUCLEOTIDE SEQUENCE [LARGE SCALE GENOMIC DNA]</scope>
    <source>
        <strain evidence="2">HannoverDv2000</strain>
    </source>
</reference>
<gene>
    <name evidence="1" type="ORF">DICVIV_09403</name>
</gene>
<reference evidence="1 2" key="1">
    <citation type="submission" date="2013-11" db="EMBL/GenBank/DDBJ databases">
        <title>Draft genome of the bovine lungworm Dictyocaulus viviparus.</title>
        <authorList>
            <person name="Mitreva M."/>
        </authorList>
    </citation>
    <scope>NUCLEOTIDE SEQUENCE [LARGE SCALE GENOMIC DNA]</scope>
    <source>
        <strain evidence="1 2">HannoverDv2000</strain>
    </source>
</reference>
<protein>
    <submittedName>
        <fullName evidence="1">Uncharacterized protein</fullName>
    </submittedName>
</protein>
<accession>A0A0D8XIZ0</accession>
<dbReference type="EMBL" id="KN716463">
    <property type="protein sequence ID" value="KJH44563.1"/>
    <property type="molecule type" value="Genomic_DNA"/>
</dbReference>
<proteinExistence type="predicted"/>
<keyword evidence="2" id="KW-1185">Reference proteome</keyword>
<organism evidence="1 2">
    <name type="scientific">Dictyocaulus viviparus</name>
    <name type="common">Bovine lungworm</name>
    <dbReference type="NCBI Taxonomy" id="29172"/>
    <lineage>
        <taxon>Eukaryota</taxon>
        <taxon>Metazoa</taxon>
        <taxon>Ecdysozoa</taxon>
        <taxon>Nematoda</taxon>
        <taxon>Chromadorea</taxon>
        <taxon>Rhabditida</taxon>
        <taxon>Rhabditina</taxon>
        <taxon>Rhabditomorpha</taxon>
        <taxon>Strongyloidea</taxon>
        <taxon>Metastrongylidae</taxon>
        <taxon>Dictyocaulus</taxon>
    </lineage>
</organism>
<sequence length="69" mass="7909">MYVSSLILKYKRYKRGFHQHLLSFDELRDTVLPRGNWSVTPCTQVSTGRPRPSWVESRSGVLSDVISAV</sequence>
<evidence type="ECO:0000313" key="2">
    <source>
        <dbReference type="Proteomes" id="UP000053766"/>
    </source>
</evidence>